<dbReference type="PANTHER" id="PTHR11006">
    <property type="entry name" value="PROTEIN ARGININE N-METHYLTRANSFERASE"/>
    <property type="match status" value="1"/>
</dbReference>
<comment type="caution">
    <text evidence="1">The sequence shown here is derived from an EMBL/GenBank/DDBJ whole genome shotgun (WGS) entry which is preliminary data.</text>
</comment>
<protein>
    <submittedName>
        <fullName evidence="1">Uncharacterized protein</fullName>
    </submittedName>
</protein>
<keyword evidence="2" id="KW-1185">Reference proteome</keyword>
<name>A0A919TDY1_9ACTN</name>
<dbReference type="GO" id="GO:0042054">
    <property type="term" value="F:histone methyltransferase activity"/>
    <property type="evidence" value="ECO:0007669"/>
    <property type="project" value="TreeGrafter"/>
</dbReference>
<dbReference type="EMBL" id="BOQN01000065">
    <property type="protein sequence ID" value="GIM93312.1"/>
    <property type="molecule type" value="Genomic_DNA"/>
</dbReference>
<dbReference type="SUPFAM" id="SSF53335">
    <property type="entry name" value="S-adenosyl-L-methionine-dependent methyltransferases"/>
    <property type="match status" value="1"/>
</dbReference>
<dbReference type="AlphaFoldDB" id="A0A919TDY1"/>
<organism evidence="1 2">
    <name type="scientific">Paractinoplanes toevensis</name>
    <dbReference type="NCBI Taxonomy" id="571911"/>
    <lineage>
        <taxon>Bacteria</taxon>
        <taxon>Bacillati</taxon>
        <taxon>Actinomycetota</taxon>
        <taxon>Actinomycetes</taxon>
        <taxon>Micromonosporales</taxon>
        <taxon>Micromonosporaceae</taxon>
        <taxon>Paractinoplanes</taxon>
    </lineage>
</organism>
<reference evidence="1 2" key="1">
    <citation type="submission" date="2021-03" db="EMBL/GenBank/DDBJ databases">
        <title>Whole genome shotgun sequence of Actinoplanes toevensis NBRC 105298.</title>
        <authorList>
            <person name="Komaki H."/>
            <person name="Tamura T."/>
        </authorList>
    </citation>
    <scope>NUCLEOTIDE SEQUENCE [LARGE SCALE GENOMIC DNA]</scope>
    <source>
        <strain evidence="1 2">NBRC 105298</strain>
    </source>
</reference>
<proteinExistence type="predicted"/>
<dbReference type="GO" id="GO:0016274">
    <property type="term" value="F:protein-arginine N-methyltransferase activity"/>
    <property type="evidence" value="ECO:0007669"/>
    <property type="project" value="InterPro"/>
</dbReference>
<dbReference type="PANTHER" id="PTHR11006:SF53">
    <property type="entry name" value="PROTEIN ARGININE N-METHYLTRANSFERASE 3"/>
    <property type="match status" value="1"/>
</dbReference>
<dbReference type="RefSeq" id="WP_213009129.1">
    <property type="nucleotide sequence ID" value="NZ_BOQN01000065.1"/>
</dbReference>
<accession>A0A919TDY1</accession>
<dbReference type="Proteomes" id="UP000677082">
    <property type="component" value="Unassembled WGS sequence"/>
</dbReference>
<dbReference type="InterPro" id="IPR025799">
    <property type="entry name" value="Arg_MeTrfase"/>
</dbReference>
<dbReference type="InterPro" id="IPR029063">
    <property type="entry name" value="SAM-dependent_MTases_sf"/>
</dbReference>
<sequence>MTNGSPYVLFPSMGEYPAYDDRVYDAFDAADDRHRAFRDAVRSAAPGRVVVDIGTGRDALWAVEAAHAGARHVYAIEADRATADRAADAVAMAGLDDRVTVLPGLSTETTLPVRAEVCVSEIVGNIASAEGAIAVLADARARLCVPDCVWIPFRIQTWAAAVDLTGIDLTLAAETRPYLDRVFAAAGAPFDLRLCLGGPADDAIISTAVPVESIIFAAENPADESNAFAADNPPPAYDGHLTADLRISANSARMSGILLWTRVAAESRGGREVDALTGGTRAWAPIYAPFPEPVPVTHGDHFPITLTRRTSDDGIHPDYELQVGDLETWRSPHHGGPFRATPFYRRLFGGQGLIS</sequence>
<dbReference type="Gene3D" id="3.40.50.150">
    <property type="entry name" value="Vaccinia Virus protein VP39"/>
    <property type="match status" value="1"/>
</dbReference>
<evidence type="ECO:0000313" key="2">
    <source>
        <dbReference type="Proteomes" id="UP000677082"/>
    </source>
</evidence>
<evidence type="ECO:0000313" key="1">
    <source>
        <dbReference type="EMBL" id="GIM93312.1"/>
    </source>
</evidence>
<gene>
    <name evidence="1" type="ORF">Ato02nite_051050</name>
</gene>